<dbReference type="EMBL" id="CAJMXA010003558">
    <property type="protein sequence ID" value="CAE6502835.1"/>
    <property type="molecule type" value="Genomic_DNA"/>
</dbReference>
<dbReference type="NCBIfam" id="TIGR01068">
    <property type="entry name" value="thioredoxin"/>
    <property type="match status" value="1"/>
</dbReference>
<proteinExistence type="inferred from homology"/>
<dbReference type="InterPro" id="IPR005746">
    <property type="entry name" value="Thioredoxin"/>
</dbReference>
<evidence type="ECO:0000256" key="3">
    <source>
        <dbReference type="PIRSR" id="PIRSR000077-1"/>
    </source>
</evidence>
<dbReference type="PROSITE" id="PS00194">
    <property type="entry name" value="THIOREDOXIN_1"/>
    <property type="match status" value="1"/>
</dbReference>
<keyword evidence="4" id="KW-0676">Redox-active center</keyword>
<evidence type="ECO:0000256" key="1">
    <source>
        <dbReference type="ARBA" id="ARBA00023157"/>
    </source>
</evidence>
<dbReference type="PANTHER" id="PTHR46115">
    <property type="entry name" value="THIOREDOXIN-LIKE PROTEIN 1"/>
    <property type="match status" value="1"/>
</dbReference>
<feature type="site" description="Contributes to redox potential value" evidence="3">
    <location>
        <position position="36"/>
    </location>
</feature>
<feature type="site" description="Deprotonates C-terminal active site Cys" evidence="3">
    <location>
        <position position="29"/>
    </location>
</feature>
<feature type="domain" description="Thioredoxin" evidence="5">
    <location>
        <begin position="1"/>
        <end position="109"/>
    </location>
</feature>
<dbReference type="Pfam" id="PF00085">
    <property type="entry name" value="Thioredoxin"/>
    <property type="match status" value="1"/>
</dbReference>
<evidence type="ECO:0000313" key="6">
    <source>
        <dbReference type="EMBL" id="CAE6502835.1"/>
    </source>
</evidence>
<dbReference type="InterPro" id="IPR017937">
    <property type="entry name" value="Thioredoxin_CS"/>
</dbReference>
<evidence type="ECO:0000256" key="2">
    <source>
        <dbReference type="PIRNR" id="PIRNR000077"/>
    </source>
</evidence>
<feature type="disulfide bond" description="Redox-active" evidence="4">
    <location>
        <begin position="35"/>
        <end position="38"/>
    </location>
</feature>
<name>A0A8H3CYK3_9AGAM</name>
<feature type="active site" description="Nucleophile" evidence="3">
    <location>
        <position position="35"/>
    </location>
</feature>
<organism evidence="6 7">
    <name type="scientific">Rhizoctonia solani</name>
    <dbReference type="NCBI Taxonomy" id="456999"/>
    <lineage>
        <taxon>Eukaryota</taxon>
        <taxon>Fungi</taxon>
        <taxon>Dikarya</taxon>
        <taxon>Basidiomycota</taxon>
        <taxon>Agaricomycotina</taxon>
        <taxon>Agaricomycetes</taxon>
        <taxon>Cantharellales</taxon>
        <taxon>Ceratobasidiaceae</taxon>
        <taxon>Rhizoctonia</taxon>
    </lineage>
</organism>
<dbReference type="Gene3D" id="3.40.30.10">
    <property type="entry name" value="Glutaredoxin"/>
    <property type="match status" value="1"/>
</dbReference>
<dbReference type="InterPro" id="IPR013766">
    <property type="entry name" value="Thioredoxin_domain"/>
</dbReference>
<protein>
    <recommendedName>
        <fullName evidence="2">Thioredoxin</fullName>
    </recommendedName>
</protein>
<comment type="caution">
    <text evidence="6">The sequence shown here is derived from an EMBL/GenBank/DDBJ whole genome shotgun (WGS) entry which is preliminary data.</text>
</comment>
<feature type="active site" description="Nucleophile" evidence="3">
    <location>
        <position position="38"/>
    </location>
</feature>
<gene>
    <name evidence="6" type="ORF">RDB_LOCUS115102</name>
</gene>
<dbReference type="CDD" id="cd02947">
    <property type="entry name" value="TRX_family"/>
    <property type="match status" value="1"/>
</dbReference>
<dbReference type="PRINTS" id="PR00421">
    <property type="entry name" value="THIOREDOXIN"/>
</dbReference>
<dbReference type="GO" id="GO:0015035">
    <property type="term" value="F:protein-disulfide reductase activity"/>
    <property type="evidence" value="ECO:0007669"/>
    <property type="project" value="InterPro"/>
</dbReference>
<evidence type="ECO:0000256" key="4">
    <source>
        <dbReference type="PIRSR" id="PIRSR000077-4"/>
    </source>
</evidence>
<sequence length="109" mass="11973">MGSDKITHFSNKADHDAFVAANNYLTVIDFHATWCGPCLQIAPIYDKLAEEHEDVKFTKVDVDAAPDVAQHYQISAMPTFVFLKDGKEVDRLRGANPPALTAAIAKNKA</sequence>
<dbReference type="Proteomes" id="UP000663853">
    <property type="component" value="Unassembled WGS sequence"/>
</dbReference>
<dbReference type="AlphaFoldDB" id="A0A8H3CYK3"/>
<feature type="site" description="Contributes to redox potential value" evidence="3">
    <location>
        <position position="37"/>
    </location>
</feature>
<reference evidence="6" key="1">
    <citation type="submission" date="2021-01" db="EMBL/GenBank/DDBJ databases">
        <authorList>
            <person name="Kaushik A."/>
        </authorList>
    </citation>
    <scope>NUCLEOTIDE SEQUENCE</scope>
    <source>
        <strain evidence="6">AG6-10EEA</strain>
    </source>
</reference>
<dbReference type="PROSITE" id="PS51352">
    <property type="entry name" value="THIOREDOXIN_2"/>
    <property type="match status" value="1"/>
</dbReference>
<comment type="similarity">
    <text evidence="2">Belongs to the thioredoxin family.</text>
</comment>
<evidence type="ECO:0000259" key="5">
    <source>
        <dbReference type="PROSITE" id="PS51352"/>
    </source>
</evidence>
<keyword evidence="1 4" id="KW-1015">Disulfide bond</keyword>
<dbReference type="PIRSF" id="PIRSF000077">
    <property type="entry name" value="Thioredoxin"/>
    <property type="match status" value="1"/>
</dbReference>
<dbReference type="OrthoDB" id="1898821at2759"/>
<accession>A0A8H3CYK3</accession>
<dbReference type="InterPro" id="IPR036249">
    <property type="entry name" value="Thioredoxin-like_sf"/>
</dbReference>
<dbReference type="SUPFAM" id="SSF52833">
    <property type="entry name" value="Thioredoxin-like"/>
    <property type="match status" value="1"/>
</dbReference>
<evidence type="ECO:0000313" key="7">
    <source>
        <dbReference type="Proteomes" id="UP000663853"/>
    </source>
</evidence>